<name>A0A6C0DUZ0_9ZZZZ</name>
<protein>
    <submittedName>
        <fullName evidence="1">Uncharacterized protein</fullName>
    </submittedName>
</protein>
<accession>A0A6C0DUZ0</accession>
<reference evidence="1" key="1">
    <citation type="journal article" date="2020" name="Nature">
        <title>Giant virus diversity and host interactions through global metagenomics.</title>
        <authorList>
            <person name="Schulz F."/>
            <person name="Roux S."/>
            <person name="Paez-Espino D."/>
            <person name="Jungbluth S."/>
            <person name="Walsh D.A."/>
            <person name="Denef V.J."/>
            <person name="McMahon K.D."/>
            <person name="Konstantinidis K.T."/>
            <person name="Eloe-Fadrosh E.A."/>
            <person name="Kyrpides N.C."/>
            <person name="Woyke T."/>
        </authorList>
    </citation>
    <scope>NUCLEOTIDE SEQUENCE</scope>
    <source>
        <strain evidence="1">GVMAG-M-3300023174-49</strain>
    </source>
</reference>
<dbReference type="AlphaFoldDB" id="A0A6C0DUZ0"/>
<sequence>MSNTNNLDLDINNYTLKDLEQFFSLRPNSKYTAADIENREYELREQLLKSGHINKRFKRDLIEFLEKAKQWLTHVKCPKEKEPSVVPKNYKLDTYDVPSSTNSMSRPYSRNEDLIERPVTQFVYSQNSEFFPGTLNPLSNRVITRCLNIDSRFRENLFATQASDYTVHLPNKIGKVVSMQLASIELPITFYGISAGYGNNFLYLAVNYNNAINPTGPTIDVTKIVTIPDGNYNAIDLVEKLNVLISGPDASGTIFSNILVSLDITTSGSGSGKITIGANPPSIVNYITLDFYKNIHGDDDNVPPATKLGWNLGFIYPFYTNAKSYTADSVVEPSSIRYLYLIVDDFNKNANNHFIGVLNNSIFSPNILAKITMKGSYYSILMETDYNIVTEPRIYFGPVDIQKLKIQLVDETGRVLSMNNADFSFSIILKMLYDL</sequence>
<dbReference type="EMBL" id="MN739661">
    <property type="protein sequence ID" value="QHT19045.1"/>
    <property type="molecule type" value="Genomic_DNA"/>
</dbReference>
<proteinExistence type="predicted"/>
<evidence type="ECO:0000313" key="1">
    <source>
        <dbReference type="EMBL" id="QHT19045.1"/>
    </source>
</evidence>
<organism evidence="1">
    <name type="scientific">viral metagenome</name>
    <dbReference type="NCBI Taxonomy" id="1070528"/>
    <lineage>
        <taxon>unclassified sequences</taxon>
        <taxon>metagenomes</taxon>
        <taxon>organismal metagenomes</taxon>
    </lineage>
</organism>